<dbReference type="eggNOG" id="COG0438">
    <property type="taxonomic scope" value="Bacteria"/>
</dbReference>
<dbReference type="EMBL" id="JH660642">
    <property type="protein sequence ID" value="EIM28949.1"/>
    <property type="molecule type" value="Genomic_DNA"/>
</dbReference>
<dbReference type="Gene3D" id="3.40.50.2000">
    <property type="entry name" value="Glycogen Phosphorylase B"/>
    <property type="match status" value="2"/>
</dbReference>
<dbReference type="HOGENOM" id="CLU_009583_0_0_5"/>
<protein>
    <submittedName>
        <fullName evidence="4">Glycosyltransferase</fullName>
    </submittedName>
</protein>
<feature type="region of interest" description="Disordered" evidence="1">
    <location>
        <begin position="364"/>
        <end position="385"/>
    </location>
</feature>
<dbReference type="CDD" id="cd03811">
    <property type="entry name" value="GT4_GT28_WabH-like"/>
    <property type="match status" value="1"/>
</dbReference>
<dbReference type="Proteomes" id="UP000003947">
    <property type="component" value="Unassembled WGS sequence"/>
</dbReference>
<evidence type="ECO:0000313" key="4">
    <source>
        <dbReference type="EMBL" id="EIM28949.1"/>
    </source>
</evidence>
<name>I4YYA7_9HYPH</name>
<organism evidence="4 5">
    <name type="scientific">Microvirga lotononidis</name>
    <dbReference type="NCBI Taxonomy" id="864069"/>
    <lineage>
        <taxon>Bacteria</taxon>
        <taxon>Pseudomonadati</taxon>
        <taxon>Pseudomonadota</taxon>
        <taxon>Alphaproteobacteria</taxon>
        <taxon>Hyphomicrobiales</taxon>
        <taxon>Methylobacteriaceae</taxon>
        <taxon>Microvirga</taxon>
    </lineage>
</organism>
<dbReference type="GO" id="GO:0016757">
    <property type="term" value="F:glycosyltransferase activity"/>
    <property type="evidence" value="ECO:0007669"/>
    <property type="project" value="UniProtKB-ARBA"/>
</dbReference>
<dbReference type="AlphaFoldDB" id="I4YYA7"/>
<dbReference type="STRING" id="864069.MicloDRAFT_00025970"/>
<evidence type="ECO:0000256" key="1">
    <source>
        <dbReference type="SAM" id="MobiDB-lite"/>
    </source>
</evidence>
<feature type="domain" description="Glycosyltransferase subfamily 4-like N-terminal" evidence="3">
    <location>
        <begin position="18"/>
        <end position="178"/>
    </location>
</feature>
<feature type="domain" description="Glycosyl transferase family 1" evidence="2">
    <location>
        <begin position="185"/>
        <end position="308"/>
    </location>
</feature>
<sequence>MADKRIHVLFFLPSLAAGGAERVVLTLLRNLSRERFEVSLAVVNQKGAVLENELPPDIKVYDLDAGRLRFALTRAAKLIWKLKPDIVFSTIDYLNVALGSSRLLWPRKTAFVARPAILFSADLKTRSRPFVWKLLHRRSVCRADLVVFQSHAMEEDYRESLGWRGGNSVVIHNPLDVDLIRKRSRQAANTGFDPDRFNLVAAGRLEDQKGFDAAIEAVGLCSNKDVTLTILGDGKRRQTLERLIRELNLEDRVRLLGYTPNPYPFYAQADGFLLSSRFEGFPNVVLEALSCGTPVVATPVAGLRAALTGIPECRVAADYGASVLAREIDELARGGGSRVRPDAVSSFDVQHIVGEYERALAGSISGPRRIGGPSRPSAAIEPVPR</sequence>
<dbReference type="PANTHER" id="PTHR12526:SF630">
    <property type="entry name" value="GLYCOSYLTRANSFERASE"/>
    <property type="match status" value="1"/>
</dbReference>
<evidence type="ECO:0000259" key="3">
    <source>
        <dbReference type="Pfam" id="PF13439"/>
    </source>
</evidence>
<dbReference type="SUPFAM" id="SSF53756">
    <property type="entry name" value="UDP-Glycosyltransferase/glycogen phosphorylase"/>
    <property type="match status" value="1"/>
</dbReference>
<accession>I4YYA7</accession>
<dbReference type="PATRIC" id="fig|864069.3.peg.2807"/>
<evidence type="ECO:0000313" key="5">
    <source>
        <dbReference type="Proteomes" id="UP000003947"/>
    </source>
</evidence>
<dbReference type="PANTHER" id="PTHR12526">
    <property type="entry name" value="GLYCOSYLTRANSFERASE"/>
    <property type="match status" value="1"/>
</dbReference>
<dbReference type="OrthoDB" id="7847955at2"/>
<gene>
    <name evidence="4" type="ORF">MicloDRAFT_00025970</name>
</gene>
<keyword evidence="5" id="KW-1185">Reference proteome</keyword>
<dbReference type="Pfam" id="PF13439">
    <property type="entry name" value="Glyco_transf_4"/>
    <property type="match status" value="1"/>
</dbReference>
<dbReference type="InterPro" id="IPR028098">
    <property type="entry name" value="Glyco_trans_4-like_N"/>
</dbReference>
<dbReference type="InterPro" id="IPR001296">
    <property type="entry name" value="Glyco_trans_1"/>
</dbReference>
<dbReference type="Pfam" id="PF00534">
    <property type="entry name" value="Glycos_transf_1"/>
    <property type="match status" value="1"/>
</dbReference>
<dbReference type="RefSeq" id="WP_009491682.1">
    <property type="nucleotide sequence ID" value="NZ_CP141048.1"/>
</dbReference>
<evidence type="ECO:0000259" key="2">
    <source>
        <dbReference type="Pfam" id="PF00534"/>
    </source>
</evidence>
<reference evidence="4 5" key="1">
    <citation type="submission" date="2012-02" db="EMBL/GenBank/DDBJ databases">
        <title>Improved High-Quality Draft sequence of Microvirga sp. WSM3557.</title>
        <authorList>
            <consortium name="US DOE Joint Genome Institute"/>
            <person name="Lucas S."/>
            <person name="Han J."/>
            <person name="Lapidus A."/>
            <person name="Cheng J.-F."/>
            <person name="Goodwin L."/>
            <person name="Pitluck S."/>
            <person name="Peters L."/>
            <person name="Zhang X."/>
            <person name="Detter J.C."/>
            <person name="Han C."/>
            <person name="Tapia R."/>
            <person name="Land M."/>
            <person name="Hauser L."/>
            <person name="Kyrpides N."/>
            <person name="Ivanova N."/>
            <person name="Pagani I."/>
            <person name="Brau L."/>
            <person name="Yates R."/>
            <person name="O'Hara G."/>
            <person name="Rui T."/>
            <person name="Howieson J."/>
            <person name="Reeve W."/>
            <person name="Woyke T."/>
        </authorList>
    </citation>
    <scope>NUCLEOTIDE SEQUENCE [LARGE SCALE GENOMIC DNA]</scope>
    <source>
        <strain evidence="4 5">WSM3557</strain>
    </source>
</reference>
<proteinExistence type="predicted"/>
<keyword evidence="4" id="KW-0808">Transferase</keyword>